<accession>A0A2G5TMZ7</accession>
<dbReference type="GO" id="GO:0005634">
    <property type="term" value="C:nucleus"/>
    <property type="evidence" value="ECO:0007669"/>
    <property type="project" value="UniProtKB-SubCell"/>
</dbReference>
<feature type="region of interest" description="Disordered" evidence="8">
    <location>
        <begin position="800"/>
        <end position="851"/>
    </location>
</feature>
<dbReference type="GO" id="GO:0005663">
    <property type="term" value="C:DNA replication factor C complex"/>
    <property type="evidence" value="ECO:0007669"/>
    <property type="project" value="InterPro"/>
</dbReference>
<dbReference type="CDD" id="cd00009">
    <property type="entry name" value="AAA"/>
    <property type="match status" value="1"/>
</dbReference>
<keyword evidence="3 7" id="KW-0235">DNA replication</keyword>
<feature type="compositionally biased region" description="Acidic residues" evidence="8">
    <location>
        <begin position="205"/>
        <end position="214"/>
    </location>
</feature>
<evidence type="ECO:0000313" key="11">
    <source>
        <dbReference type="Proteomes" id="UP000230233"/>
    </source>
</evidence>
<dbReference type="Pfam" id="PF00004">
    <property type="entry name" value="AAA"/>
    <property type="match status" value="1"/>
</dbReference>
<dbReference type="InterPro" id="IPR013725">
    <property type="entry name" value="DNA_replication_fac_RFC1_C"/>
</dbReference>
<organism evidence="10 11">
    <name type="scientific">Caenorhabditis nigoni</name>
    <dbReference type="NCBI Taxonomy" id="1611254"/>
    <lineage>
        <taxon>Eukaryota</taxon>
        <taxon>Metazoa</taxon>
        <taxon>Ecdysozoa</taxon>
        <taxon>Nematoda</taxon>
        <taxon>Chromadorea</taxon>
        <taxon>Rhabditida</taxon>
        <taxon>Rhabditina</taxon>
        <taxon>Rhabditomorpha</taxon>
        <taxon>Rhabditoidea</taxon>
        <taxon>Rhabditidae</taxon>
        <taxon>Peloderinae</taxon>
        <taxon>Caenorhabditis</taxon>
    </lineage>
</organism>
<comment type="caution">
    <text evidence="10">The sequence shown here is derived from an EMBL/GenBank/DDBJ whole genome shotgun (WGS) entry which is preliminary data.</text>
</comment>
<sequence length="851" mass="94282">MNPSKINSQFSPRKRKIPNSHSYCDDFSDGENPIPRHLRKNSTTKMSTKRRLVVSSDSDDDMPAKPKQEHKKKAETPAKKRTNPLVLSDEEDTSEEDELIRGNDKELKKAKKSGKKALPAGQTTLNFSKAPTSSGKREEETKKTSAKTLVNPADFFKNSPAPSASKLPKVAPKINKTVEKFSKSPAKKVSPSTKENTKAKKVSDDEFVDSDDSFDTFTPITAKKKTPEKKPEVKAIPKVKDIVKAEEEPKKEPKKSKFPPPKVSSDVSSSSQVSTSSVEFPSKPKGPEPVLSWVDKYKPKRLGELVGQFGDKSPMNKLMEWLNDWAKHNLGEGAKVKKPKPAPWMASQDGTPFKAALLSGSPGVGKTTCAYMACQQLGLKLVEMNASDVRNRKHLEAKIGELSGSHQIEEFFGVKKCVPQDNSKVHHVLIMDEVDGMSGNEDRAGISELIQIIKESKIPIICICNDRMHTKIRSLANYCYDLRFPKPRVEMIRSRMMTICSQEKLKITKEDLDEIIELSGHDVRQTIYNLQMRSKSSNATVNKKDLAWGPFEAARRLLDSRTTLMEKQEMFFVDYGIMPLFVQENYLNMKNEKHKPLEAIRGLRKASDLISLGDIVDRQIRGGGSWKLLNEQSMLSAALPAMATGGHLKAMLQFPSWLGKNSSAGKKKRLLQQLVQHTHLRVSAGTHSFATDYAPMLRQKITKPLIQHEADGIPAVIETMTEYDLIKDDAEALTEIVTWPGKIDPASKILSKVKASLTRTLNKTSRMLPYSIDDVAKGKRKGVNAIGIEMDAEGNLVEQFEDEDGESDNEDEKPATTEVIVKTRVGGGAAGTSKPARGGRGGGRGGRGGKK</sequence>
<gene>
    <name evidence="10" type="primary">Cni-rfc-1</name>
    <name evidence="10" type="synonym">Cnig_chr_V.g20497</name>
    <name evidence="10" type="ORF">B9Z55_020497</name>
</gene>
<dbReference type="Pfam" id="PF08519">
    <property type="entry name" value="RFC1"/>
    <property type="match status" value="1"/>
</dbReference>
<feature type="compositionally biased region" description="Polar residues" evidence="8">
    <location>
        <begin position="121"/>
        <end position="134"/>
    </location>
</feature>
<dbReference type="AlphaFoldDB" id="A0A2G5TMZ7"/>
<feature type="compositionally biased region" description="Gly residues" evidence="8">
    <location>
        <begin position="838"/>
        <end position="851"/>
    </location>
</feature>
<proteinExistence type="inferred from homology"/>
<dbReference type="STRING" id="1611254.A0A2G5TMZ7"/>
<name>A0A2G5TMZ7_9PELO</name>
<dbReference type="InterPro" id="IPR047854">
    <property type="entry name" value="RFC_lid"/>
</dbReference>
<dbReference type="PIRSF" id="PIRSF036578">
    <property type="entry name" value="RFC1"/>
    <property type="match status" value="1"/>
</dbReference>
<feature type="region of interest" description="Disordered" evidence="8">
    <location>
        <begin position="1"/>
        <end position="291"/>
    </location>
</feature>
<comment type="subcellular location">
    <subcellularLocation>
        <location evidence="1 7">Nucleus</location>
    </subcellularLocation>
</comment>
<dbReference type="OrthoDB" id="446168at2759"/>
<dbReference type="FunFam" id="1.10.8.60:FF:000021">
    <property type="entry name" value="Replication factor C subunit 1"/>
    <property type="match status" value="1"/>
</dbReference>
<dbReference type="SMART" id="SM00382">
    <property type="entry name" value="AAA"/>
    <property type="match status" value="1"/>
</dbReference>
<evidence type="ECO:0000313" key="10">
    <source>
        <dbReference type="EMBL" id="PIC28654.1"/>
    </source>
</evidence>
<dbReference type="GO" id="GO:0003677">
    <property type="term" value="F:DNA binding"/>
    <property type="evidence" value="ECO:0007669"/>
    <property type="project" value="InterPro"/>
</dbReference>
<keyword evidence="11" id="KW-1185">Reference proteome</keyword>
<dbReference type="InterPro" id="IPR027417">
    <property type="entry name" value="P-loop_NTPase"/>
</dbReference>
<dbReference type="Gene3D" id="1.20.272.10">
    <property type="match status" value="1"/>
</dbReference>
<feature type="domain" description="AAA+ ATPase" evidence="9">
    <location>
        <begin position="352"/>
        <end position="490"/>
    </location>
</feature>
<dbReference type="GO" id="GO:0003689">
    <property type="term" value="F:DNA clamp loader activity"/>
    <property type="evidence" value="ECO:0007669"/>
    <property type="project" value="UniProtKB-UniRule"/>
</dbReference>
<evidence type="ECO:0000259" key="9">
    <source>
        <dbReference type="SMART" id="SM00382"/>
    </source>
</evidence>
<dbReference type="Proteomes" id="UP000230233">
    <property type="component" value="Chromosome V"/>
</dbReference>
<evidence type="ECO:0000256" key="3">
    <source>
        <dbReference type="ARBA" id="ARBA00022705"/>
    </source>
</evidence>
<feature type="compositionally biased region" description="Acidic residues" evidence="8">
    <location>
        <begin position="800"/>
        <end position="811"/>
    </location>
</feature>
<dbReference type="InterPro" id="IPR003593">
    <property type="entry name" value="AAA+_ATPase"/>
</dbReference>
<dbReference type="Pfam" id="PF25361">
    <property type="entry name" value="AAA_lid_RFC1"/>
    <property type="match status" value="1"/>
</dbReference>
<dbReference type="FunFam" id="3.40.50.300:FF:000395">
    <property type="entry name" value="Replication factor C subunit 1"/>
    <property type="match status" value="1"/>
</dbReference>
<keyword evidence="5 7" id="KW-0067">ATP-binding</keyword>
<dbReference type="SUPFAM" id="SSF52540">
    <property type="entry name" value="P-loop containing nucleoside triphosphate hydrolases"/>
    <property type="match status" value="1"/>
</dbReference>
<dbReference type="InterPro" id="IPR003959">
    <property type="entry name" value="ATPase_AAA_core"/>
</dbReference>
<feature type="compositionally biased region" description="Low complexity" evidence="8">
    <location>
        <begin position="263"/>
        <end position="281"/>
    </location>
</feature>
<dbReference type="PANTHER" id="PTHR23389:SF6">
    <property type="entry name" value="REPLICATION FACTOR C SUBUNIT 1"/>
    <property type="match status" value="1"/>
</dbReference>
<evidence type="ECO:0000256" key="2">
    <source>
        <dbReference type="ARBA" id="ARBA00006116"/>
    </source>
</evidence>
<dbReference type="GO" id="GO:0006281">
    <property type="term" value="P:DNA repair"/>
    <property type="evidence" value="ECO:0007669"/>
    <property type="project" value="InterPro"/>
</dbReference>
<dbReference type="Gene3D" id="3.40.50.300">
    <property type="entry name" value="P-loop containing nucleotide triphosphate hydrolases"/>
    <property type="match status" value="1"/>
</dbReference>
<evidence type="ECO:0000256" key="8">
    <source>
        <dbReference type="SAM" id="MobiDB-lite"/>
    </source>
</evidence>
<feature type="compositionally biased region" description="Basic and acidic residues" evidence="8">
    <location>
        <begin position="195"/>
        <end position="204"/>
    </location>
</feature>
<dbReference type="EMBL" id="PDUG01000005">
    <property type="protein sequence ID" value="PIC28654.1"/>
    <property type="molecule type" value="Genomic_DNA"/>
</dbReference>
<keyword evidence="4 7" id="KW-0547">Nucleotide-binding</keyword>
<dbReference type="InterPro" id="IPR012178">
    <property type="entry name" value="RFC1"/>
</dbReference>
<evidence type="ECO:0000256" key="7">
    <source>
        <dbReference type="PIRNR" id="PIRNR036578"/>
    </source>
</evidence>
<dbReference type="GO" id="GO:0006260">
    <property type="term" value="P:DNA replication"/>
    <property type="evidence" value="ECO:0007669"/>
    <property type="project" value="UniProtKB-KW"/>
</dbReference>
<dbReference type="InterPro" id="IPR008921">
    <property type="entry name" value="DNA_pol3_clamp-load_cplx_C"/>
</dbReference>
<dbReference type="Gene3D" id="1.10.8.60">
    <property type="match status" value="1"/>
</dbReference>
<feature type="compositionally biased region" description="Polar residues" evidence="8">
    <location>
        <begin position="1"/>
        <end position="11"/>
    </location>
</feature>
<evidence type="ECO:0000256" key="6">
    <source>
        <dbReference type="ARBA" id="ARBA00023242"/>
    </source>
</evidence>
<evidence type="ECO:0000256" key="4">
    <source>
        <dbReference type="ARBA" id="ARBA00022741"/>
    </source>
</evidence>
<comment type="similarity">
    <text evidence="2 7">Belongs to the activator 1 large subunit family.</text>
</comment>
<feature type="compositionally biased region" description="Basic residues" evidence="8">
    <location>
        <begin position="36"/>
        <end position="52"/>
    </location>
</feature>
<dbReference type="PANTHER" id="PTHR23389">
    <property type="entry name" value="CHROMOSOME TRANSMISSION FIDELITY FACTOR 18"/>
    <property type="match status" value="1"/>
</dbReference>
<feature type="compositionally biased region" description="Basic and acidic residues" evidence="8">
    <location>
        <begin position="62"/>
        <end position="78"/>
    </location>
</feature>
<evidence type="ECO:0000256" key="1">
    <source>
        <dbReference type="ARBA" id="ARBA00004123"/>
    </source>
</evidence>
<dbReference type="CDD" id="cd18140">
    <property type="entry name" value="HLD_clamp_RFC"/>
    <property type="match status" value="1"/>
</dbReference>
<evidence type="ECO:0000256" key="5">
    <source>
        <dbReference type="ARBA" id="ARBA00022840"/>
    </source>
</evidence>
<protein>
    <recommendedName>
        <fullName evidence="7">Replication factor C subunit 1</fullName>
    </recommendedName>
</protein>
<reference evidence="11" key="1">
    <citation type="submission" date="2017-10" db="EMBL/GenBank/DDBJ databases">
        <title>Rapid genome shrinkage in a self-fertile nematode reveals novel sperm competition proteins.</title>
        <authorList>
            <person name="Yin D."/>
            <person name="Schwarz E.M."/>
            <person name="Thomas C.G."/>
            <person name="Felde R.L."/>
            <person name="Korf I.F."/>
            <person name="Cutter A.D."/>
            <person name="Schartner C.M."/>
            <person name="Ralston E.J."/>
            <person name="Meyer B.J."/>
            <person name="Haag E.S."/>
        </authorList>
    </citation>
    <scope>NUCLEOTIDE SEQUENCE [LARGE SCALE GENOMIC DNA]</scope>
    <source>
        <strain evidence="11">JU1422</strain>
    </source>
</reference>
<keyword evidence="6 7" id="KW-0539">Nucleus</keyword>
<feature type="compositionally biased region" description="Acidic residues" evidence="8">
    <location>
        <begin position="88"/>
        <end position="98"/>
    </location>
</feature>
<feature type="compositionally biased region" description="Basic and acidic residues" evidence="8">
    <location>
        <begin position="228"/>
        <end position="251"/>
    </location>
</feature>
<dbReference type="GO" id="GO:0005524">
    <property type="term" value="F:ATP binding"/>
    <property type="evidence" value="ECO:0007669"/>
    <property type="project" value="UniProtKB-UniRule"/>
</dbReference>
<dbReference type="SUPFAM" id="SSF48019">
    <property type="entry name" value="post-AAA+ oligomerization domain-like"/>
    <property type="match status" value="1"/>
</dbReference>
<dbReference type="GO" id="GO:0016887">
    <property type="term" value="F:ATP hydrolysis activity"/>
    <property type="evidence" value="ECO:0007669"/>
    <property type="project" value="InterPro"/>
</dbReference>